<dbReference type="PANTHER" id="PTHR33777">
    <property type="entry name" value="UPF0045 PROTEIN ECM15"/>
    <property type="match status" value="1"/>
</dbReference>
<dbReference type="InterPro" id="IPR029756">
    <property type="entry name" value="MTH1187/YkoF-like"/>
</dbReference>
<evidence type="ECO:0000259" key="2">
    <source>
        <dbReference type="Pfam" id="PF01910"/>
    </source>
</evidence>
<evidence type="ECO:0000313" key="4">
    <source>
        <dbReference type="Proteomes" id="UP001597337"/>
    </source>
</evidence>
<sequence>MSVILDLTIFPMDQGVSVSRFVAPIIGMIRDSGHAYRVSPMGTQIETETLPEALDIINRAQLLLGEFGCERIYVVSKFDIRQGPLGRLTGKIDSIRAHIGDLDSAAPLAS</sequence>
<accession>A0ABW4YCZ7</accession>
<dbReference type="InterPro" id="IPR051614">
    <property type="entry name" value="UPF0045_domain"/>
</dbReference>
<dbReference type="RefSeq" id="WP_386028303.1">
    <property type="nucleotide sequence ID" value="NZ_JBHUHX010000051.1"/>
</dbReference>
<proteinExistence type="inferred from homology"/>
<dbReference type="Gene3D" id="3.30.70.930">
    <property type="match status" value="1"/>
</dbReference>
<dbReference type="SUPFAM" id="SSF89957">
    <property type="entry name" value="MTH1187/YkoF-like"/>
    <property type="match status" value="1"/>
</dbReference>
<dbReference type="Proteomes" id="UP001597337">
    <property type="component" value="Unassembled WGS sequence"/>
</dbReference>
<evidence type="ECO:0000256" key="1">
    <source>
        <dbReference type="ARBA" id="ARBA00010272"/>
    </source>
</evidence>
<comment type="caution">
    <text evidence="3">The sequence shown here is derived from an EMBL/GenBank/DDBJ whole genome shotgun (WGS) entry which is preliminary data.</text>
</comment>
<keyword evidence="4" id="KW-1185">Reference proteome</keyword>
<name>A0ABW4YCZ7_9GAMM</name>
<dbReference type="InterPro" id="IPR002767">
    <property type="entry name" value="Thiamine_BP"/>
</dbReference>
<evidence type="ECO:0000313" key="3">
    <source>
        <dbReference type="EMBL" id="MFD2113460.1"/>
    </source>
</evidence>
<reference evidence="4" key="1">
    <citation type="journal article" date="2019" name="Int. J. Syst. Evol. Microbiol.">
        <title>The Global Catalogue of Microorganisms (GCM) 10K type strain sequencing project: providing services to taxonomists for standard genome sequencing and annotation.</title>
        <authorList>
            <consortium name="The Broad Institute Genomics Platform"/>
            <consortium name="The Broad Institute Genome Sequencing Center for Infectious Disease"/>
            <person name="Wu L."/>
            <person name="Ma J."/>
        </authorList>
    </citation>
    <scope>NUCLEOTIDE SEQUENCE [LARGE SCALE GENOMIC DNA]</scope>
    <source>
        <strain evidence="4">KACC 12597</strain>
    </source>
</reference>
<protein>
    <submittedName>
        <fullName evidence="3">MTH1187 family thiamine-binding protein</fullName>
    </submittedName>
</protein>
<dbReference type="PANTHER" id="PTHR33777:SF1">
    <property type="entry name" value="UPF0045 PROTEIN ECM15"/>
    <property type="match status" value="1"/>
</dbReference>
<comment type="similarity">
    <text evidence="1">Belongs to the UPF0045 family.</text>
</comment>
<organism evidence="3 4">
    <name type="scientific">Thiorhodococcus fuscus</name>
    <dbReference type="NCBI Taxonomy" id="527200"/>
    <lineage>
        <taxon>Bacteria</taxon>
        <taxon>Pseudomonadati</taxon>
        <taxon>Pseudomonadota</taxon>
        <taxon>Gammaproteobacteria</taxon>
        <taxon>Chromatiales</taxon>
        <taxon>Chromatiaceae</taxon>
        <taxon>Thiorhodococcus</taxon>
    </lineage>
</organism>
<gene>
    <name evidence="3" type="ORF">ACFSJC_16545</name>
</gene>
<dbReference type="Pfam" id="PF01910">
    <property type="entry name" value="Thiamine_BP"/>
    <property type="match status" value="1"/>
</dbReference>
<dbReference type="EMBL" id="JBHUHX010000051">
    <property type="protein sequence ID" value="MFD2113460.1"/>
    <property type="molecule type" value="Genomic_DNA"/>
</dbReference>
<feature type="domain" description="Thiamine-binding protein" evidence="2">
    <location>
        <begin position="6"/>
        <end position="95"/>
    </location>
</feature>